<keyword evidence="1" id="KW-1133">Transmembrane helix</keyword>
<evidence type="ECO:0000256" key="1">
    <source>
        <dbReference type="SAM" id="Phobius"/>
    </source>
</evidence>
<gene>
    <name evidence="2" type="ORF">MNBD_ALPHA06-1817</name>
</gene>
<proteinExistence type="predicted"/>
<dbReference type="EMBL" id="UOEE01000147">
    <property type="protein sequence ID" value="VAV92587.1"/>
    <property type="molecule type" value="Genomic_DNA"/>
</dbReference>
<feature type="transmembrane region" description="Helical" evidence="1">
    <location>
        <begin position="12"/>
        <end position="36"/>
    </location>
</feature>
<dbReference type="Pfam" id="PF05751">
    <property type="entry name" value="FixH"/>
    <property type="match status" value="1"/>
</dbReference>
<organism evidence="2">
    <name type="scientific">hydrothermal vent metagenome</name>
    <dbReference type="NCBI Taxonomy" id="652676"/>
    <lineage>
        <taxon>unclassified sequences</taxon>
        <taxon>metagenomes</taxon>
        <taxon>ecological metagenomes</taxon>
    </lineage>
</organism>
<keyword evidence="1" id="KW-0472">Membrane</keyword>
<accession>A0A3B0RKS6</accession>
<dbReference type="AlphaFoldDB" id="A0A3B0RKS6"/>
<dbReference type="InterPro" id="IPR008620">
    <property type="entry name" value="FixH"/>
</dbReference>
<reference evidence="2" key="1">
    <citation type="submission" date="2018-06" db="EMBL/GenBank/DDBJ databases">
        <authorList>
            <person name="Zhirakovskaya E."/>
        </authorList>
    </citation>
    <scope>NUCLEOTIDE SEQUENCE</scope>
</reference>
<sequence>MSKKKPFIINGRHVLAGFVVFFGIIIAVNIVFVSLANTSFPGESVKKPYEQGVRYNETIAARELAVKLGWNITWSLDKTNADVNAFVVKVVDADGPVDGLKIEIALMWAGYRDADILLALKPMENGVYRGQLDAKSVPPTVLRFTGLAVRATDGAKMTFAGKL</sequence>
<evidence type="ECO:0000313" key="2">
    <source>
        <dbReference type="EMBL" id="VAV92587.1"/>
    </source>
</evidence>
<keyword evidence="1" id="KW-0812">Transmembrane</keyword>
<name>A0A3B0RKS6_9ZZZZ</name>
<protein>
    <recommendedName>
        <fullName evidence="3">Type cbb3 cytochrome oxidase biogenesis protein CcoH</fullName>
    </recommendedName>
</protein>
<evidence type="ECO:0008006" key="3">
    <source>
        <dbReference type="Google" id="ProtNLM"/>
    </source>
</evidence>